<dbReference type="InterPro" id="IPR053011">
    <property type="entry name" value="SDR_family_member_7"/>
</dbReference>
<evidence type="ECO:0000256" key="1">
    <source>
        <dbReference type="SAM" id="Phobius"/>
    </source>
</evidence>
<keyword evidence="1" id="KW-0812">Transmembrane</keyword>
<name>A0A8S9XCE1_APOLU</name>
<sequence>MELLTLIGLIVVVYFAVYVLLLPIIDCDLGLWYADNFGRRLDEFKGKVVWITGASSGIGEFLAVEMAKHGAKLVLTARSVLNLERVKGRCLEAGSTIEDILLLPCDITDTTKHEEMFARVITHFGKLNILVNNAGRSQRAVWETIEPEVDRDLFNLNVFSVVSLSRLAVKYFQKVGKGHLVATSSIAGVIGAPFSGSQNFDS</sequence>
<feature type="transmembrane region" description="Helical" evidence="1">
    <location>
        <begin position="6"/>
        <end position="25"/>
    </location>
</feature>
<dbReference type="Gene3D" id="3.40.50.720">
    <property type="entry name" value="NAD(P)-binding Rossmann-like Domain"/>
    <property type="match status" value="1"/>
</dbReference>
<protein>
    <recommendedName>
        <fullName evidence="4">Dehydrogenase/reductase SDR family member 7</fullName>
    </recommendedName>
</protein>
<dbReference type="Pfam" id="PF00106">
    <property type="entry name" value="adh_short"/>
    <property type="match status" value="1"/>
</dbReference>
<evidence type="ECO:0000313" key="3">
    <source>
        <dbReference type="Proteomes" id="UP000466442"/>
    </source>
</evidence>
<dbReference type="OrthoDB" id="47007at2759"/>
<evidence type="ECO:0008006" key="4">
    <source>
        <dbReference type="Google" id="ProtNLM"/>
    </source>
</evidence>
<dbReference type="Proteomes" id="UP000466442">
    <property type="component" value="Linkage Group LG9"/>
</dbReference>
<dbReference type="AlphaFoldDB" id="A0A8S9XCE1"/>
<keyword evidence="3" id="KW-1185">Reference proteome</keyword>
<dbReference type="PANTHER" id="PTHR44269:SF1">
    <property type="entry name" value="DEHYDROGENASE_REDUCTASE SDR FAMILY MEMBER 7"/>
    <property type="match status" value="1"/>
</dbReference>
<keyword evidence="1" id="KW-0472">Membrane</keyword>
<accession>A0A8S9XCE1</accession>
<proteinExistence type="predicted"/>
<comment type="caution">
    <text evidence="2">The sequence shown here is derived from an EMBL/GenBank/DDBJ whole genome shotgun (WGS) entry which is preliminary data.</text>
</comment>
<dbReference type="SUPFAM" id="SSF51735">
    <property type="entry name" value="NAD(P)-binding Rossmann-fold domains"/>
    <property type="match status" value="1"/>
</dbReference>
<reference evidence="2" key="1">
    <citation type="journal article" date="2021" name="Mol. Ecol. Resour.">
        <title>Apolygus lucorum genome provides insights into omnivorousness and mesophyll feeding.</title>
        <authorList>
            <person name="Liu Y."/>
            <person name="Liu H."/>
            <person name="Wang H."/>
            <person name="Huang T."/>
            <person name="Liu B."/>
            <person name="Yang B."/>
            <person name="Yin L."/>
            <person name="Li B."/>
            <person name="Zhang Y."/>
            <person name="Zhang S."/>
            <person name="Jiang F."/>
            <person name="Zhang X."/>
            <person name="Ren Y."/>
            <person name="Wang B."/>
            <person name="Wang S."/>
            <person name="Lu Y."/>
            <person name="Wu K."/>
            <person name="Fan W."/>
            <person name="Wang G."/>
        </authorList>
    </citation>
    <scope>NUCLEOTIDE SEQUENCE</scope>
    <source>
        <strain evidence="2">12Hb</strain>
    </source>
</reference>
<dbReference type="InterPro" id="IPR036291">
    <property type="entry name" value="NAD(P)-bd_dom_sf"/>
</dbReference>
<dbReference type="PANTHER" id="PTHR44269">
    <property type="entry name" value="DEHYDROGENASE/REDUCTASE SDR FAMILY MEMBER 7-RELATED"/>
    <property type="match status" value="1"/>
</dbReference>
<gene>
    <name evidence="2" type="ORF">GE061_020114</name>
</gene>
<organism evidence="2 3">
    <name type="scientific">Apolygus lucorum</name>
    <name type="common">Small green plant bug</name>
    <name type="synonym">Lygocoris lucorum</name>
    <dbReference type="NCBI Taxonomy" id="248454"/>
    <lineage>
        <taxon>Eukaryota</taxon>
        <taxon>Metazoa</taxon>
        <taxon>Ecdysozoa</taxon>
        <taxon>Arthropoda</taxon>
        <taxon>Hexapoda</taxon>
        <taxon>Insecta</taxon>
        <taxon>Pterygota</taxon>
        <taxon>Neoptera</taxon>
        <taxon>Paraneoptera</taxon>
        <taxon>Hemiptera</taxon>
        <taxon>Heteroptera</taxon>
        <taxon>Panheteroptera</taxon>
        <taxon>Cimicomorpha</taxon>
        <taxon>Miridae</taxon>
        <taxon>Mirini</taxon>
        <taxon>Apolygus</taxon>
    </lineage>
</organism>
<dbReference type="PRINTS" id="PR00081">
    <property type="entry name" value="GDHRDH"/>
</dbReference>
<keyword evidence="1" id="KW-1133">Transmembrane helix</keyword>
<dbReference type="EMBL" id="WIXP02000009">
    <property type="protein sequence ID" value="KAF6205938.1"/>
    <property type="molecule type" value="Genomic_DNA"/>
</dbReference>
<evidence type="ECO:0000313" key="2">
    <source>
        <dbReference type="EMBL" id="KAF6205938.1"/>
    </source>
</evidence>
<dbReference type="InterPro" id="IPR002347">
    <property type="entry name" value="SDR_fam"/>
</dbReference>